<keyword evidence="1" id="KW-1185">Reference proteome</keyword>
<dbReference type="Proteomes" id="UP000492821">
    <property type="component" value="Unassembled WGS sequence"/>
</dbReference>
<evidence type="ECO:0000313" key="1">
    <source>
        <dbReference type="Proteomes" id="UP000492821"/>
    </source>
</evidence>
<evidence type="ECO:0000313" key="2">
    <source>
        <dbReference type="WBParaSite" id="Pan_g21764.t1"/>
    </source>
</evidence>
<organism evidence="1 2">
    <name type="scientific">Panagrellus redivivus</name>
    <name type="common">Microworm</name>
    <dbReference type="NCBI Taxonomy" id="6233"/>
    <lineage>
        <taxon>Eukaryota</taxon>
        <taxon>Metazoa</taxon>
        <taxon>Ecdysozoa</taxon>
        <taxon>Nematoda</taxon>
        <taxon>Chromadorea</taxon>
        <taxon>Rhabditida</taxon>
        <taxon>Tylenchina</taxon>
        <taxon>Panagrolaimomorpha</taxon>
        <taxon>Panagrolaimoidea</taxon>
        <taxon>Panagrolaimidae</taxon>
        <taxon>Panagrellus</taxon>
    </lineage>
</organism>
<accession>A0A7E4VJW2</accession>
<reference evidence="1" key="1">
    <citation type="journal article" date="2013" name="Genetics">
        <title>The draft genome and transcriptome of Panagrellus redivivus are shaped by the harsh demands of a free-living lifestyle.</title>
        <authorList>
            <person name="Srinivasan J."/>
            <person name="Dillman A.R."/>
            <person name="Macchietto M.G."/>
            <person name="Heikkinen L."/>
            <person name="Lakso M."/>
            <person name="Fracchia K.M."/>
            <person name="Antoshechkin I."/>
            <person name="Mortazavi A."/>
            <person name="Wong G."/>
            <person name="Sternberg P.W."/>
        </authorList>
    </citation>
    <scope>NUCLEOTIDE SEQUENCE [LARGE SCALE GENOMIC DNA]</scope>
    <source>
        <strain evidence="1">MT8872</strain>
    </source>
</reference>
<name>A0A7E4VJW2_PANRE</name>
<dbReference type="AlphaFoldDB" id="A0A7E4VJW2"/>
<dbReference type="WBParaSite" id="Pan_g21764.t1">
    <property type="protein sequence ID" value="Pan_g21764.t1"/>
    <property type="gene ID" value="Pan_g21764"/>
</dbReference>
<reference evidence="2" key="2">
    <citation type="submission" date="2020-10" db="UniProtKB">
        <authorList>
            <consortium name="WormBaseParasite"/>
        </authorList>
    </citation>
    <scope>IDENTIFICATION</scope>
</reference>
<protein>
    <submittedName>
        <fullName evidence="2">Sod_Cu domain-containing protein</fullName>
    </submittedName>
</protein>
<proteinExistence type="predicted"/>
<sequence>MVAKTFSVIKVCDACGRYETGIGLDPRLLCFQMSRQHSLRRSRAGWLAGGLRGCLQSSQLCWCSLPRGLSGVVPSIHVHTTGSDGRIASARYARDKGPAGLTDCKNRTTTPLPVRLSGVGLQTHELLCCLACLWP</sequence>